<feature type="region of interest" description="Disordered" evidence="1">
    <location>
        <begin position="308"/>
        <end position="330"/>
    </location>
</feature>
<dbReference type="eggNOG" id="COG4961">
    <property type="taxonomic scope" value="Bacteria"/>
</dbReference>
<dbReference type="Pfam" id="PF13400">
    <property type="entry name" value="Tad"/>
    <property type="match status" value="1"/>
</dbReference>
<dbReference type="Gene3D" id="3.40.50.410">
    <property type="entry name" value="von Willebrand factor, type A domain"/>
    <property type="match status" value="2"/>
</dbReference>
<evidence type="ECO:0000313" key="5">
    <source>
        <dbReference type="Proteomes" id="UP000024284"/>
    </source>
</evidence>
<organism evidence="4 5">
    <name type="scientific">Sphingobium herbicidovorans (strain ATCC 700291 / DSM 11019 / CCUG 56400 / KCTC 2939 / LMG 18315 / NBRC 16415 / MH)</name>
    <name type="common">Sphingomonas herbicidovorans</name>
    <dbReference type="NCBI Taxonomy" id="1219045"/>
    <lineage>
        <taxon>Bacteria</taxon>
        <taxon>Pseudomonadati</taxon>
        <taxon>Pseudomonadota</taxon>
        <taxon>Alphaproteobacteria</taxon>
        <taxon>Sphingomonadales</taxon>
        <taxon>Sphingomonadaceae</taxon>
        <taxon>Sphingobium</taxon>
    </lineage>
</organism>
<reference evidence="4" key="1">
    <citation type="submission" date="2014-08" db="EMBL/GenBank/DDBJ databases">
        <title>Draft genome sequences of Sphingobium herbicidovorans.</title>
        <authorList>
            <person name="Gan H.M."/>
            <person name="Gan H.Y."/>
            <person name="Savka M.A."/>
        </authorList>
    </citation>
    <scope>NUCLEOTIDE SEQUENCE [LARGE SCALE GENOMIC DNA]</scope>
    <source>
        <strain evidence="4">NBRC 16415</strain>
    </source>
</reference>
<feature type="domain" description="Putative Flp pilus-assembly TadG-like N-terminal" evidence="3">
    <location>
        <begin position="37"/>
        <end position="81"/>
    </location>
</feature>
<keyword evidence="2" id="KW-1133">Transmembrane helix</keyword>
<keyword evidence="2" id="KW-0472">Membrane</keyword>
<keyword evidence="5" id="KW-1185">Reference proteome</keyword>
<evidence type="ECO:0000256" key="1">
    <source>
        <dbReference type="SAM" id="MobiDB-lite"/>
    </source>
</evidence>
<gene>
    <name evidence="4" type="ORF">BV98_000974</name>
</gene>
<sequence>MPCLQGGSGQAWVKAKMGDRIKRALFILMRLYHNQAGNTLAIVAAAIFPLAALIGGGVDISRIYLTKTRLQQACDAGALAGRRAMTGLTWTTGQDNGSSEDTANRFFTVNFPANKYGTKSGAVVYSASETGAVTGNATVVVPMTLMSLFQMPDKTVTATCTADLQLPNTDVMFVLDTTLSMNEINTGDSQSRIEVLRSAVSSFYTELENVRPAGSHIRYGFVPYSGTVNVGTLLKPAWLQDNPIYDSREADGTSTQITTKKSGGGFEPETLKSWTNWQTTSGSYGPGTPYYGEPENCVAPAKTLSDKTVQTSWNPNSSALPRSRVHTRTRHGTTYSASLSGGVCTIKSTVYNNLVEERTETISQNPNAGQPIPETETTTTTTHYHWIYRPISYDISALKVTDSNGNVKGNSFKAPVENASASGHPRERTITWNASNGCIEERGSGYDMDVDLVPDPTRPETQWKPYLPRLVYGRDQTTTGYQKPAPEGQRYPTAWLNRWAFSGSPLETKTRDFNLNDTTNFYTPSVDLWQSGACPTAARKLSEIDATTLNAYLDSLTPAGFTYHDIGMLWGLRLMSREGLFAAEHAAAESSGRYARNLIFMTDGQTDTRIGAYDAWGLSAMTRRRTPTNRVPTDEEQNALTETRLTQLCNVAKNQKNITVWVIAFGTELSPLLSGCASPGRAYQADNADQLTATFSQIASQIAQLRVTR</sequence>
<dbReference type="InterPro" id="IPR028087">
    <property type="entry name" value="Tad_N"/>
</dbReference>
<feature type="transmembrane region" description="Helical" evidence="2">
    <location>
        <begin position="39"/>
        <end position="58"/>
    </location>
</feature>
<dbReference type="AlphaFoldDB" id="A0A086PCU7"/>
<evidence type="ECO:0000313" key="4">
    <source>
        <dbReference type="EMBL" id="KFG91215.1"/>
    </source>
</evidence>
<proteinExistence type="predicted"/>
<dbReference type="Proteomes" id="UP000024284">
    <property type="component" value="Unassembled WGS sequence"/>
</dbReference>
<evidence type="ECO:0000256" key="2">
    <source>
        <dbReference type="SAM" id="Phobius"/>
    </source>
</evidence>
<evidence type="ECO:0000259" key="3">
    <source>
        <dbReference type="Pfam" id="PF13400"/>
    </source>
</evidence>
<dbReference type="EMBL" id="JFZA02000005">
    <property type="protein sequence ID" value="KFG91215.1"/>
    <property type="molecule type" value="Genomic_DNA"/>
</dbReference>
<dbReference type="InterPro" id="IPR036465">
    <property type="entry name" value="vWFA_dom_sf"/>
</dbReference>
<dbReference type="STRING" id="76947.GCA_002080435_00477"/>
<feature type="compositionally biased region" description="Polar residues" evidence="1">
    <location>
        <begin position="308"/>
        <end position="320"/>
    </location>
</feature>
<comment type="caution">
    <text evidence="4">The sequence shown here is derived from an EMBL/GenBank/DDBJ whole genome shotgun (WGS) entry which is preliminary data.</text>
</comment>
<protein>
    <submittedName>
        <fullName evidence="4">Flp pilus assembly protein TadG</fullName>
    </submittedName>
</protein>
<accession>A0A086PCU7</accession>
<dbReference type="PATRIC" id="fig|1219045.3.peg.993"/>
<name>A0A086PCU7_SPHHM</name>
<dbReference type="SUPFAM" id="SSF53300">
    <property type="entry name" value="vWA-like"/>
    <property type="match status" value="1"/>
</dbReference>
<keyword evidence="2" id="KW-0812">Transmembrane</keyword>